<evidence type="ECO:0000256" key="1">
    <source>
        <dbReference type="ARBA" id="ARBA00010871"/>
    </source>
</evidence>
<evidence type="ECO:0000313" key="6">
    <source>
        <dbReference type="Proteomes" id="UP001209666"/>
    </source>
</evidence>
<dbReference type="SUPFAM" id="SSF56059">
    <property type="entry name" value="Glutathione synthetase ATP-binding domain-like"/>
    <property type="match status" value="1"/>
</dbReference>
<reference evidence="5 6" key="1">
    <citation type="journal article" date="2021" name="ISME Commun">
        <title>Automated analysis of genomic sequences facilitates high-throughput and comprehensive description of bacteria.</title>
        <authorList>
            <person name="Hitch T.C.A."/>
        </authorList>
    </citation>
    <scope>NUCLEOTIDE SEQUENCE [LARGE SCALE GENOMIC DNA]</scope>
    <source>
        <strain evidence="5 6">Sanger_19</strain>
    </source>
</reference>
<evidence type="ECO:0000256" key="3">
    <source>
        <dbReference type="PROSITE-ProRule" id="PRU00409"/>
    </source>
</evidence>
<evidence type="ECO:0000259" key="4">
    <source>
        <dbReference type="PROSITE" id="PS50975"/>
    </source>
</evidence>
<dbReference type="InterPro" id="IPR013815">
    <property type="entry name" value="ATP_grasp_subdomain_1"/>
</dbReference>
<dbReference type="RefSeq" id="WP_262623475.1">
    <property type="nucleotide sequence ID" value="NZ_JAOQKI010000005.1"/>
</dbReference>
<keyword evidence="3" id="KW-0547">Nucleotide-binding</keyword>
<comment type="caution">
    <text evidence="5">The sequence shown here is derived from an EMBL/GenBank/DDBJ whole genome shotgun (WGS) entry which is preliminary data.</text>
</comment>
<dbReference type="EMBL" id="JAOQKI010000005">
    <property type="protein sequence ID" value="MCU6716454.1"/>
    <property type="molecule type" value="Genomic_DNA"/>
</dbReference>
<comment type="similarity">
    <text evidence="1">Belongs to the D-alanine--D-alanine ligase family.</text>
</comment>
<keyword evidence="6" id="KW-1185">Reference proteome</keyword>
<evidence type="ECO:0000256" key="2">
    <source>
        <dbReference type="ARBA" id="ARBA00022598"/>
    </source>
</evidence>
<dbReference type="Gene3D" id="3.30.1490.20">
    <property type="entry name" value="ATP-grasp fold, A domain"/>
    <property type="match status" value="1"/>
</dbReference>
<dbReference type="InterPro" id="IPR011095">
    <property type="entry name" value="Dala_Dala_lig_C"/>
</dbReference>
<dbReference type="Gene3D" id="3.30.470.20">
    <property type="entry name" value="ATP-grasp fold, B domain"/>
    <property type="match status" value="1"/>
</dbReference>
<dbReference type="PROSITE" id="PS50975">
    <property type="entry name" value="ATP_GRASP"/>
    <property type="match status" value="1"/>
</dbReference>
<evidence type="ECO:0000313" key="5">
    <source>
        <dbReference type="EMBL" id="MCU6716454.1"/>
    </source>
</evidence>
<organism evidence="5 6">
    <name type="scientific">Roseburia amylophila</name>
    <dbReference type="NCBI Taxonomy" id="2981794"/>
    <lineage>
        <taxon>Bacteria</taxon>
        <taxon>Bacillati</taxon>
        <taxon>Bacillota</taxon>
        <taxon>Clostridia</taxon>
        <taxon>Lachnospirales</taxon>
        <taxon>Lachnospiraceae</taxon>
        <taxon>Roseburia</taxon>
    </lineage>
</organism>
<dbReference type="Pfam" id="PF07478">
    <property type="entry name" value="Dala_Dala_lig_C"/>
    <property type="match status" value="1"/>
</dbReference>
<keyword evidence="2" id="KW-0436">Ligase</keyword>
<keyword evidence="3" id="KW-0067">ATP-binding</keyword>
<proteinExistence type="inferred from homology"/>
<dbReference type="Proteomes" id="UP001209666">
    <property type="component" value="Unassembled WGS sequence"/>
</dbReference>
<name>A0ABT2SBM1_9FIRM</name>
<sequence>MRYFILAEVRENYPSLINGENVYNDYVSKKSMLDLCDALNSMGYCCTFFGGVKELFEAYQNNMDISDIIFINYNYGLPATFKRTQCPTLLELMKAQYSGSDPFVSLLVNDKEYTKKVLRSVDILTPISILVADLNNLINKLYIANMPIPLVVKPNCEGSSLGITDECLCNSYEDAQNIANVLLRDFKEVIIEQYIHGYECTVWVIGNSNKFRLIAPLLISENETYYFEHKIFTMQDKANRIRQYSLPNDILGDEIVNQIRHISETIFVELGLRDYARFDFRISNNKIFFIEANALPVFSKSSEIGKISQFYELSYENICKLLVETVNDRLMTETDQPWD</sequence>
<protein>
    <recommendedName>
        <fullName evidence="4">ATP-grasp domain-containing protein</fullName>
    </recommendedName>
</protein>
<feature type="domain" description="ATP-grasp" evidence="4">
    <location>
        <begin position="115"/>
        <end position="327"/>
    </location>
</feature>
<dbReference type="PANTHER" id="PTHR23132:SF23">
    <property type="entry name" value="D-ALANINE--D-ALANINE LIGASE B"/>
    <property type="match status" value="1"/>
</dbReference>
<gene>
    <name evidence="5" type="ORF">OCV43_04065</name>
</gene>
<dbReference type="PANTHER" id="PTHR23132">
    <property type="entry name" value="D-ALANINE--D-ALANINE LIGASE"/>
    <property type="match status" value="1"/>
</dbReference>
<dbReference type="InterPro" id="IPR011761">
    <property type="entry name" value="ATP-grasp"/>
</dbReference>
<accession>A0ABT2SBM1</accession>